<accession>C4R5W0</accession>
<evidence type="ECO:0000313" key="2">
    <source>
        <dbReference type="Proteomes" id="UP000000314"/>
    </source>
</evidence>
<gene>
    <name evidence="1" type="ordered locus">PAS_chr3_0889</name>
</gene>
<evidence type="ECO:0000313" key="1">
    <source>
        <dbReference type="EMBL" id="CAY70946.1"/>
    </source>
</evidence>
<dbReference type="GeneID" id="8200244"/>
<name>C4R5W0_KOMPG</name>
<dbReference type="RefSeq" id="XP_002493125.1">
    <property type="nucleotide sequence ID" value="XM_002493080.1"/>
</dbReference>
<dbReference type="KEGG" id="ppa:PAS_chr3_0889"/>
<dbReference type="EMBL" id="FN392321">
    <property type="protein sequence ID" value="CAY70946.1"/>
    <property type="molecule type" value="Genomic_DNA"/>
</dbReference>
<dbReference type="HOGENOM" id="CLU_2307076_0_0_1"/>
<dbReference type="Proteomes" id="UP000000314">
    <property type="component" value="Chromosome 3"/>
</dbReference>
<dbReference type="AlphaFoldDB" id="C4R5W0"/>
<keyword evidence="2" id="KW-1185">Reference proteome</keyword>
<dbReference type="InParanoid" id="C4R5W0"/>
<sequence length="100" mass="11396">MCYPILRGNLRVRDIQHLANFSKAILRSLAPDVLVHDKRYVLPGGGFNGLSLHLLQLAIELVLFLACSRIIQHPDTPTHIPNYHVLTCAQQKTRNPRLFF</sequence>
<organism evidence="1 2">
    <name type="scientific">Komagataella phaffii (strain GS115 / ATCC 20864)</name>
    <name type="common">Yeast</name>
    <name type="synonym">Pichia pastoris</name>
    <dbReference type="NCBI Taxonomy" id="644223"/>
    <lineage>
        <taxon>Eukaryota</taxon>
        <taxon>Fungi</taxon>
        <taxon>Dikarya</taxon>
        <taxon>Ascomycota</taxon>
        <taxon>Saccharomycotina</taxon>
        <taxon>Pichiomycetes</taxon>
        <taxon>Pichiales</taxon>
        <taxon>Pichiaceae</taxon>
        <taxon>Komagataella</taxon>
    </lineage>
</organism>
<proteinExistence type="predicted"/>
<protein>
    <submittedName>
        <fullName evidence="1">Uncharacterized protein</fullName>
    </submittedName>
</protein>
<reference evidence="1 2" key="1">
    <citation type="journal article" date="2009" name="Nat. Biotechnol.">
        <title>Genome sequence of the recombinant protein production host Pichia pastoris.</title>
        <authorList>
            <person name="De Schutter K."/>
            <person name="Lin Y.C."/>
            <person name="Tiels P."/>
            <person name="Van Hecke A."/>
            <person name="Glinka S."/>
            <person name="Weber-Lehmann J."/>
            <person name="Rouze P."/>
            <person name="Van de Peer Y."/>
            <person name="Callewaert N."/>
        </authorList>
    </citation>
    <scope>NUCLEOTIDE SEQUENCE [LARGE SCALE GENOMIC DNA]</scope>
    <source>
        <strain evidence="2">GS115 / ATCC 20864</strain>
    </source>
</reference>